<protein>
    <submittedName>
        <fullName evidence="7">ABC transporter substrate-binding protein</fullName>
    </submittedName>
</protein>
<gene>
    <name evidence="7" type="ORF">ACFOOQ_14730</name>
</gene>
<keyword evidence="8" id="KW-1185">Reference proteome</keyword>
<dbReference type="Pfam" id="PF00496">
    <property type="entry name" value="SBP_bac_5"/>
    <property type="match status" value="1"/>
</dbReference>
<evidence type="ECO:0000313" key="8">
    <source>
        <dbReference type="Proteomes" id="UP001595711"/>
    </source>
</evidence>
<keyword evidence="3" id="KW-0813">Transport</keyword>
<evidence type="ECO:0000256" key="5">
    <source>
        <dbReference type="SAM" id="SignalP"/>
    </source>
</evidence>
<dbReference type="InterPro" id="IPR030678">
    <property type="entry name" value="Peptide/Ni-bd"/>
</dbReference>
<feature type="chain" id="PRO_5045062030" evidence="5">
    <location>
        <begin position="29"/>
        <end position="539"/>
    </location>
</feature>
<evidence type="ECO:0000256" key="1">
    <source>
        <dbReference type="ARBA" id="ARBA00004418"/>
    </source>
</evidence>
<keyword evidence="4 5" id="KW-0732">Signal</keyword>
<comment type="similarity">
    <text evidence="2">Belongs to the bacterial solute-binding protein 5 family.</text>
</comment>
<comment type="caution">
    <text evidence="7">The sequence shown here is derived from an EMBL/GenBank/DDBJ whole genome shotgun (WGS) entry which is preliminary data.</text>
</comment>
<comment type="subcellular location">
    <subcellularLocation>
        <location evidence="1">Periplasm</location>
    </subcellularLocation>
</comment>
<evidence type="ECO:0000256" key="2">
    <source>
        <dbReference type="ARBA" id="ARBA00005695"/>
    </source>
</evidence>
<evidence type="ECO:0000259" key="6">
    <source>
        <dbReference type="Pfam" id="PF00496"/>
    </source>
</evidence>
<dbReference type="PANTHER" id="PTHR30290:SF9">
    <property type="entry name" value="OLIGOPEPTIDE-BINDING PROTEIN APPA"/>
    <property type="match status" value="1"/>
</dbReference>
<dbReference type="InterPro" id="IPR039424">
    <property type="entry name" value="SBP_5"/>
</dbReference>
<name>A0ABV7VI02_9PROT</name>
<sequence length="539" mass="60264">MKRSSFLKATLIAAVATVALLGAQPGSAKTFTWANDGDVSSMDPYARQETFLLSFMANVYEPLARRDRNLKLEPALATKWTQVNPTLWRFDLRKNVKFQGGEPFTADDVLFSFERARGKGSNVGSNFTSVGEIRKVDDFTVEVATKYPDPLVVDKLAQIGIMSKSWAEKNNAVNCADMTKNEENYATRNANGTGPFKITDREPDVKTVLEAYKGWWDKPEHNVDKVIFQRIANDATRVAALLSGEIDMIYTVPPQDTDRIAKSKGLRVLEGPETRVVFLGFNQQSTELPESNVKGKNPFKDKRVREAFYRAIDVEAIKRTVMRGQSKPTALMIGQGLNGYDKAMDVRPKYDPALSKKLLAEAGYPNGFETGMDCPNDRYVKDAAICQAAVSMLAKIGIKVDLLAQTRSKYFAKILRTQSDLAKPPNTSFYMLGWSPGATYDVHNVFESIIETPDPKSGKGQYNSGGYSNAKFDELTDKIGQETDVAKRTAMIKEATKIYMDDYAYIPLHQQVLVWAAKDNVDLFQPADNYFPLRYVKVK</sequence>
<evidence type="ECO:0000256" key="4">
    <source>
        <dbReference type="ARBA" id="ARBA00022729"/>
    </source>
</evidence>
<dbReference type="Gene3D" id="3.40.190.10">
    <property type="entry name" value="Periplasmic binding protein-like II"/>
    <property type="match status" value="1"/>
</dbReference>
<proteinExistence type="inferred from homology"/>
<dbReference type="PIRSF" id="PIRSF002741">
    <property type="entry name" value="MppA"/>
    <property type="match status" value="1"/>
</dbReference>
<dbReference type="Proteomes" id="UP001595711">
    <property type="component" value="Unassembled WGS sequence"/>
</dbReference>
<dbReference type="Gene3D" id="3.90.76.10">
    <property type="entry name" value="Dipeptide-binding Protein, Domain 1"/>
    <property type="match status" value="1"/>
</dbReference>
<dbReference type="EMBL" id="JBHRYJ010000003">
    <property type="protein sequence ID" value="MFC3676810.1"/>
    <property type="molecule type" value="Genomic_DNA"/>
</dbReference>
<feature type="signal peptide" evidence="5">
    <location>
        <begin position="1"/>
        <end position="28"/>
    </location>
</feature>
<accession>A0ABV7VI02</accession>
<evidence type="ECO:0000256" key="3">
    <source>
        <dbReference type="ARBA" id="ARBA00022448"/>
    </source>
</evidence>
<organism evidence="7 8">
    <name type="scientific">Ferrovibrio xuzhouensis</name>
    <dbReference type="NCBI Taxonomy" id="1576914"/>
    <lineage>
        <taxon>Bacteria</taxon>
        <taxon>Pseudomonadati</taxon>
        <taxon>Pseudomonadota</taxon>
        <taxon>Alphaproteobacteria</taxon>
        <taxon>Rhodospirillales</taxon>
        <taxon>Rhodospirillaceae</taxon>
        <taxon>Ferrovibrio</taxon>
    </lineage>
</organism>
<dbReference type="Gene3D" id="3.10.105.10">
    <property type="entry name" value="Dipeptide-binding Protein, Domain 3"/>
    <property type="match status" value="1"/>
</dbReference>
<dbReference type="CDD" id="cd08498">
    <property type="entry name" value="PBP2_NikA_DppA_OppA_like_2"/>
    <property type="match status" value="1"/>
</dbReference>
<dbReference type="RefSeq" id="WP_379728001.1">
    <property type="nucleotide sequence ID" value="NZ_JBHRYJ010000003.1"/>
</dbReference>
<evidence type="ECO:0000313" key="7">
    <source>
        <dbReference type="EMBL" id="MFC3676810.1"/>
    </source>
</evidence>
<dbReference type="InterPro" id="IPR000914">
    <property type="entry name" value="SBP_5_dom"/>
</dbReference>
<feature type="domain" description="Solute-binding protein family 5" evidence="6">
    <location>
        <begin position="71"/>
        <end position="448"/>
    </location>
</feature>
<reference evidence="8" key="1">
    <citation type="journal article" date="2019" name="Int. J. Syst. Evol. Microbiol.">
        <title>The Global Catalogue of Microorganisms (GCM) 10K type strain sequencing project: providing services to taxonomists for standard genome sequencing and annotation.</title>
        <authorList>
            <consortium name="The Broad Institute Genomics Platform"/>
            <consortium name="The Broad Institute Genome Sequencing Center for Infectious Disease"/>
            <person name="Wu L."/>
            <person name="Ma J."/>
        </authorList>
    </citation>
    <scope>NUCLEOTIDE SEQUENCE [LARGE SCALE GENOMIC DNA]</scope>
    <source>
        <strain evidence="8">KCTC 42182</strain>
    </source>
</reference>
<dbReference type="SUPFAM" id="SSF53850">
    <property type="entry name" value="Periplasmic binding protein-like II"/>
    <property type="match status" value="1"/>
</dbReference>
<dbReference type="PANTHER" id="PTHR30290">
    <property type="entry name" value="PERIPLASMIC BINDING COMPONENT OF ABC TRANSPORTER"/>
    <property type="match status" value="1"/>
</dbReference>